<feature type="compositionally biased region" description="Polar residues" evidence="4">
    <location>
        <begin position="361"/>
        <end position="378"/>
    </location>
</feature>
<dbReference type="InterPro" id="IPR018957">
    <property type="entry name" value="Znf_C3HC4_RING-type"/>
</dbReference>
<evidence type="ECO:0000259" key="5">
    <source>
        <dbReference type="Pfam" id="PF00097"/>
    </source>
</evidence>
<reference evidence="6 7" key="1">
    <citation type="journal article" date="2015" name="Sci. Rep.">
        <title>Genome of the facultative scuticociliatosis pathogen Pseudocohnilembus persalinus provides insight into its virulence through horizontal gene transfer.</title>
        <authorList>
            <person name="Xiong J."/>
            <person name="Wang G."/>
            <person name="Cheng J."/>
            <person name="Tian M."/>
            <person name="Pan X."/>
            <person name="Warren A."/>
            <person name="Jiang C."/>
            <person name="Yuan D."/>
            <person name="Miao W."/>
        </authorList>
    </citation>
    <scope>NUCLEOTIDE SEQUENCE [LARGE SCALE GENOMIC DNA]</scope>
    <source>
        <strain evidence="6">36N120E</strain>
    </source>
</reference>
<protein>
    <recommendedName>
        <fullName evidence="5">Zinc finger C3HC4 RING-type domain-containing protein</fullName>
    </recommendedName>
</protein>
<sequence>MSENLLNQINHTFCKPCISNWLEKNQNKNCPLCNQQVKKTQNIEYSRDLIATAMVDDLHVYCLNYDECKWTGELQNLIGHLKTCKFEVQRIQNQSQKLLQEDKIKQENFIDINDDEVEEVSFISKQQKKKNGIKKKNRNSNRTKYRNLNSLEQNNVEQNQEQTQKKLKKQNEHMSFSFNSELTDSFQDMQLDFQINSYNENIYQNENSIPSSNKSQKKQQKKQQQSIQQLYCYYDISEVSNNDLNLQQNNIEKEEQKQEIETQDQQQKVELQQKNNNDNDDQLNNTKPKAKRGRPPKNKQKIKQEQQQQIKKQQIKQQNQQETHFNLFGWSQNDLNEINKNDNSENQNNNQENKQQTNIIDQKQSPQKNLRITRSNQNNQMIKIQLNQAEA</sequence>
<keyword evidence="3" id="KW-0862">Zinc</keyword>
<keyword evidence="7" id="KW-1185">Reference proteome</keyword>
<organism evidence="6 7">
    <name type="scientific">Pseudocohnilembus persalinus</name>
    <name type="common">Ciliate</name>
    <dbReference type="NCBI Taxonomy" id="266149"/>
    <lineage>
        <taxon>Eukaryota</taxon>
        <taxon>Sar</taxon>
        <taxon>Alveolata</taxon>
        <taxon>Ciliophora</taxon>
        <taxon>Intramacronucleata</taxon>
        <taxon>Oligohymenophorea</taxon>
        <taxon>Scuticociliatia</taxon>
        <taxon>Philasterida</taxon>
        <taxon>Pseudocohnilembidae</taxon>
        <taxon>Pseudocohnilembus</taxon>
    </lineage>
</organism>
<evidence type="ECO:0000256" key="1">
    <source>
        <dbReference type="ARBA" id="ARBA00022723"/>
    </source>
</evidence>
<dbReference type="Pfam" id="PF00097">
    <property type="entry name" value="zf-C3HC4"/>
    <property type="match status" value="1"/>
</dbReference>
<evidence type="ECO:0000313" key="7">
    <source>
        <dbReference type="Proteomes" id="UP000054937"/>
    </source>
</evidence>
<dbReference type="GO" id="GO:0008270">
    <property type="term" value="F:zinc ion binding"/>
    <property type="evidence" value="ECO:0007669"/>
    <property type="project" value="UniProtKB-KW"/>
</dbReference>
<feature type="domain" description="Zinc finger C3HC4 RING-type" evidence="5">
    <location>
        <begin position="10"/>
        <end position="33"/>
    </location>
</feature>
<feature type="compositionally biased region" description="Low complexity" evidence="4">
    <location>
        <begin position="344"/>
        <end position="360"/>
    </location>
</feature>
<dbReference type="OrthoDB" id="1630758at2759"/>
<dbReference type="Proteomes" id="UP000054937">
    <property type="component" value="Unassembled WGS sequence"/>
</dbReference>
<feature type="region of interest" description="Disordered" evidence="4">
    <location>
        <begin position="272"/>
        <end position="320"/>
    </location>
</feature>
<name>A0A0V0Q7W6_PSEPJ</name>
<dbReference type="OMA" id="YNENIYQ"/>
<gene>
    <name evidence="6" type="ORF">PPERSA_05594</name>
</gene>
<dbReference type="InParanoid" id="A0A0V0Q7W6"/>
<evidence type="ECO:0000256" key="3">
    <source>
        <dbReference type="ARBA" id="ARBA00022833"/>
    </source>
</evidence>
<accession>A0A0V0Q7W6</accession>
<evidence type="ECO:0000313" key="6">
    <source>
        <dbReference type="EMBL" id="KRW98250.1"/>
    </source>
</evidence>
<keyword evidence="2" id="KW-0863">Zinc-finger</keyword>
<keyword evidence="1" id="KW-0479">Metal-binding</keyword>
<evidence type="ECO:0000256" key="2">
    <source>
        <dbReference type="ARBA" id="ARBA00022771"/>
    </source>
</evidence>
<dbReference type="AlphaFoldDB" id="A0A0V0Q7W6"/>
<dbReference type="Gene3D" id="3.30.40.10">
    <property type="entry name" value="Zinc/RING finger domain, C3HC4 (zinc finger)"/>
    <property type="match status" value="1"/>
</dbReference>
<dbReference type="InterPro" id="IPR013083">
    <property type="entry name" value="Znf_RING/FYVE/PHD"/>
</dbReference>
<feature type="compositionally biased region" description="Low complexity" evidence="4">
    <location>
        <begin position="305"/>
        <end position="320"/>
    </location>
</feature>
<feature type="compositionally biased region" description="Low complexity" evidence="4">
    <location>
        <begin position="147"/>
        <end position="161"/>
    </location>
</feature>
<feature type="compositionally biased region" description="Basic residues" evidence="4">
    <location>
        <begin position="288"/>
        <end position="301"/>
    </location>
</feature>
<feature type="region of interest" description="Disordered" evidence="4">
    <location>
        <begin position="128"/>
        <end position="161"/>
    </location>
</feature>
<evidence type="ECO:0000256" key="4">
    <source>
        <dbReference type="SAM" id="MobiDB-lite"/>
    </source>
</evidence>
<dbReference type="SUPFAM" id="SSF57850">
    <property type="entry name" value="RING/U-box"/>
    <property type="match status" value="1"/>
</dbReference>
<dbReference type="EMBL" id="LDAU01000260">
    <property type="protein sequence ID" value="KRW98250.1"/>
    <property type="molecule type" value="Genomic_DNA"/>
</dbReference>
<feature type="region of interest" description="Disordered" evidence="4">
    <location>
        <begin position="334"/>
        <end position="378"/>
    </location>
</feature>
<feature type="compositionally biased region" description="Basic residues" evidence="4">
    <location>
        <begin position="128"/>
        <end position="145"/>
    </location>
</feature>
<proteinExistence type="predicted"/>
<comment type="caution">
    <text evidence="6">The sequence shown here is derived from an EMBL/GenBank/DDBJ whole genome shotgun (WGS) entry which is preliminary data.</text>
</comment>